<evidence type="ECO:0000313" key="5">
    <source>
        <dbReference type="RefSeq" id="XP_006813250.1"/>
    </source>
</evidence>
<dbReference type="Proteomes" id="UP000694865">
    <property type="component" value="Unplaced"/>
</dbReference>
<organism evidence="4 5">
    <name type="scientific">Saccoglossus kowalevskii</name>
    <name type="common">Acorn worm</name>
    <dbReference type="NCBI Taxonomy" id="10224"/>
    <lineage>
        <taxon>Eukaryota</taxon>
        <taxon>Metazoa</taxon>
        <taxon>Hemichordata</taxon>
        <taxon>Enteropneusta</taxon>
        <taxon>Harrimaniidae</taxon>
        <taxon>Saccoglossus</taxon>
    </lineage>
</organism>
<keyword evidence="2" id="KW-0479">Metal-binding</keyword>
<feature type="domain" description="DDE Tnp4" evidence="3">
    <location>
        <begin position="203"/>
        <end position="361"/>
    </location>
</feature>
<reference evidence="5" key="1">
    <citation type="submission" date="2025-08" db="UniProtKB">
        <authorList>
            <consortium name="RefSeq"/>
        </authorList>
    </citation>
    <scope>IDENTIFICATION</scope>
    <source>
        <tissue evidence="5">Testes</tissue>
    </source>
</reference>
<gene>
    <name evidence="5" type="primary">LOC102801146</name>
</gene>
<evidence type="ECO:0000259" key="3">
    <source>
        <dbReference type="Pfam" id="PF13359"/>
    </source>
</evidence>
<protein>
    <submittedName>
        <fullName evidence="5">Uncharacterized protein LOC102801146</fullName>
    </submittedName>
</protein>
<dbReference type="InterPro" id="IPR027806">
    <property type="entry name" value="HARBI1_dom"/>
</dbReference>
<proteinExistence type="predicted"/>
<dbReference type="PANTHER" id="PTHR23080:SF141">
    <property type="entry name" value="TRANSPOSASE HELIX-TURN-HELIX DOMAIN-CONTAINING PROTEIN"/>
    <property type="match status" value="1"/>
</dbReference>
<dbReference type="RefSeq" id="XP_006813250.1">
    <property type="nucleotide sequence ID" value="XM_006813187.1"/>
</dbReference>
<sequence length="369" mass="42912">MPMLPEVSVDRYSRRKRKAPFQRNCSVPILKRQKHGEPDLNAASVLLELSTLRISDDSSYPVTSQNVVTIRTQTDPVVCQCTKVDVGCQTVYDKYMLQFVNHLTYWKESDKKGDKTKLKNKKTNPIDELFMTLVRLRRGYCFYTMTFFLKFSESWIRCIFTTWLQLLYCHFNDIRKLMFPDRTVLRKFMPKSFPGFKNVRCSVDCTEFFVQMPRDFARQGNLYSNYKHHHTFKCLIAVAPNGTGVFISPLYEGAISDRDIFEQCGILKYLNPNDLLLVDCGFTVEDLLMSQQVDMNIPPFLKGRDKLTQQEELLTRKIAKARIHVERFNKRIKRFRLISGIIPLSLAPVASQAVFVACCLVDFQDQLAK</sequence>
<comment type="cofactor">
    <cofactor evidence="1">
        <name>a divalent metal cation</name>
        <dbReference type="ChEBI" id="CHEBI:60240"/>
    </cofactor>
</comment>
<name>A0ABM0LZQ9_SACKO</name>
<evidence type="ECO:0000256" key="1">
    <source>
        <dbReference type="ARBA" id="ARBA00001968"/>
    </source>
</evidence>
<dbReference type="GeneID" id="102801146"/>
<dbReference type="PANTHER" id="PTHR23080">
    <property type="entry name" value="THAP DOMAIN PROTEIN"/>
    <property type="match status" value="1"/>
</dbReference>
<evidence type="ECO:0000313" key="4">
    <source>
        <dbReference type="Proteomes" id="UP000694865"/>
    </source>
</evidence>
<keyword evidence="4" id="KW-1185">Reference proteome</keyword>
<accession>A0ABM0LZQ9</accession>
<dbReference type="Pfam" id="PF13359">
    <property type="entry name" value="DDE_Tnp_4"/>
    <property type="match status" value="1"/>
</dbReference>
<evidence type="ECO:0000256" key="2">
    <source>
        <dbReference type="ARBA" id="ARBA00022723"/>
    </source>
</evidence>